<evidence type="ECO:0000256" key="5">
    <source>
        <dbReference type="SAM" id="Phobius"/>
    </source>
</evidence>
<keyword evidence="4 5" id="KW-0472">Membrane</keyword>
<dbReference type="Proteomes" id="UP001626549">
    <property type="component" value="Chromosome"/>
</dbReference>
<dbReference type="PANTHER" id="PTHR35371:SF1">
    <property type="entry name" value="BLR7753 PROTEIN"/>
    <property type="match status" value="1"/>
</dbReference>
<accession>A0ABZ0IFX3</accession>
<dbReference type="InterPro" id="IPR023352">
    <property type="entry name" value="MAPEG-like_dom_sf"/>
</dbReference>
<evidence type="ECO:0000313" key="6">
    <source>
        <dbReference type="EMBL" id="WOJ98080.1"/>
    </source>
</evidence>
<keyword evidence="7" id="KW-1185">Reference proteome</keyword>
<dbReference type="RefSeq" id="WP_407329261.1">
    <property type="nucleotide sequence ID" value="NZ_CP136865.1"/>
</dbReference>
<keyword evidence="3 5" id="KW-1133">Transmembrane helix</keyword>
<evidence type="ECO:0000256" key="3">
    <source>
        <dbReference type="ARBA" id="ARBA00022989"/>
    </source>
</evidence>
<protein>
    <submittedName>
        <fullName evidence="6">MAPEG family protein</fullName>
    </submittedName>
</protein>
<feature type="transmembrane region" description="Helical" evidence="5">
    <location>
        <begin position="111"/>
        <end position="128"/>
    </location>
</feature>
<feature type="transmembrane region" description="Helical" evidence="5">
    <location>
        <begin position="63"/>
        <end position="91"/>
    </location>
</feature>
<dbReference type="InterPro" id="IPR001129">
    <property type="entry name" value="Membr-assoc_MAPEG"/>
</dbReference>
<dbReference type="EMBL" id="CP136865">
    <property type="protein sequence ID" value="WOJ98080.1"/>
    <property type="molecule type" value="Genomic_DNA"/>
</dbReference>
<name>A0ABZ0IFX3_9GAMM</name>
<proteinExistence type="predicted"/>
<dbReference type="SUPFAM" id="SSF161084">
    <property type="entry name" value="MAPEG domain-like"/>
    <property type="match status" value="1"/>
</dbReference>
<evidence type="ECO:0000256" key="2">
    <source>
        <dbReference type="ARBA" id="ARBA00022692"/>
    </source>
</evidence>
<dbReference type="PANTHER" id="PTHR35371">
    <property type="entry name" value="INNER MEMBRANE PROTEIN"/>
    <property type="match status" value="1"/>
</dbReference>
<dbReference type="Pfam" id="PF01124">
    <property type="entry name" value="MAPEG"/>
    <property type="match status" value="1"/>
</dbReference>
<keyword evidence="2 5" id="KW-0812">Transmembrane</keyword>
<dbReference type="Gene3D" id="1.20.120.550">
    <property type="entry name" value="Membrane associated eicosanoid/glutathione metabolism-like domain"/>
    <property type="match status" value="1"/>
</dbReference>
<sequence>MPVEVQVLAYAALLQYAQFLLMAVPLNIQLGVEYTSGPRDEAQEARGIPGRLKRAMDNHFEGLILFTIAVAVVVLGEAGSALTAKAAWTYLAARILYVPAYASGIPLLRSAIWFVGFAATFVMLLAAVL</sequence>
<evidence type="ECO:0000313" key="7">
    <source>
        <dbReference type="Proteomes" id="UP001626549"/>
    </source>
</evidence>
<organism evidence="6 7">
    <name type="scientific">Congregibacter brevis</name>
    <dbReference type="NCBI Taxonomy" id="3081201"/>
    <lineage>
        <taxon>Bacteria</taxon>
        <taxon>Pseudomonadati</taxon>
        <taxon>Pseudomonadota</taxon>
        <taxon>Gammaproteobacteria</taxon>
        <taxon>Cellvibrionales</taxon>
        <taxon>Halieaceae</taxon>
        <taxon>Congregibacter</taxon>
    </lineage>
</organism>
<reference evidence="6 7" key="1">
    <citation type="submission" date="2023-10" db="EMBL/GenBank/DDBJ databases">
        <title>Two novel species belonging to the OM43/NOR5 clade.</title>
        <authorList>
            <person name="Park M."/>
        </authorList>
    </citation>
    <scope>NUCLEOTIDE SEQUENCE [LARGE SCALE GENOMIC DNA]</scope>
    <source>
        <strain evidence="6 7">IMCC45268</strain>
    </source>
</reference>
<gene>
    <name evidence="6" type="ORF">R0137_05765</name>
</gene>
<evidence type="ECO:0000256" key="4">
    <source>
        <dbReference type="ARBA" id="ARBA00023136"/>
    </source>
</evidence>
<evidence type="ECO:0000256" key="1">
    <source>
        <dbReference type="ARBA" id="ARBA00004370"/>
    </source>
</evidence>
<comment type="subcellular location">
    <subcellularLocation>
        <location evidence="1">Membrane</location>
    </subcellularLocation>
</comment>